<dbReference type="SUPFAM" id="SSF53850">
    <property type="entry name" value="Periplasmic binding protein-like II"/>
    <property type="match status" value="1"/>
</dbReference>
<evidence type="ECO:0000256" key="4">
    <source>
        <dbReference type="ARBA" id="ARBA00011245"/>
    </source>
</evidence>
<evidence type="ECO:0000259" key="10">
    <source>
        <dbReference type="Pfam" id="PF03900"/>
    </source>
</evidence>
<dbReference type="PIRSF" id="PIRSF001438">
    <property type="entry name" value="4pyrrol_synth_OHMeBilane_synth"/>
    <property type="match status" value="1"/>
</dbReference>
<evidence type="ECO:0000313" key="11">
    <source>
        <dbReference type="EMBL" id="CFX92577.1"/>
    </source>
</evidence>
<dbReference type="InterPro" id="IPR022417">
    <property type="entry name" value="Porphobilin_deaminase_N"/>
</dbReference>
<feature type="modified residue" description="S-(dipyrrolylmethanemethyl)cysteine" evidence="8">
    <location>
        <position position="240"/>
    </location>
</feature>
<keyword evidence="5 8" id="KW-0808">Transferase</keyword>
<dbReference type="InterPro" id="IPR022418">
    <property type="entry name" value="Porphobilinogen_deaminase_C"/>
</dbReference>
<dbReference type="GO" id="GO:0004418">
    <property type="term" value="F:hydroxymethylbilane synthase activity"/>
    <property type="evidence" value="ECO:0007669"/>
    <property type="project" value="UniProtKB-UniRule"/>
</dbReference>
<dbReference type="Gene3D" id="3.30.160.40">
    <property type="entry name" value="Porphobilinogen deaminase, C-terminal domain"/>
    <property type="match status" value="1"/>
</dbReference>
<comment type="subunit">
    <text evidence="4 8">Monomer.</text>
</comment>
<reference evidence="11 12" key="1">
    <citation type="submission" date="2015-03" db="EMBL/GenBank/DDBJ databases">
        <authorList>
            <person name="Murphy D."/>
        </authorList>
    </citation>
    <scope>NUCLEOTIDE SEQUENCE [LARGE SCALE GENOMIC DNA]</scope>
    <source>
        <strain evidence="11 12">OL-4</strain>
    </source>
</reference>
<dbReference type="EC" id="2.5.1.61" evidence="8"/>
<dbReference type="GO" id="GO:0005737">
    <property type="term" value="C:cytoplasm"/>
    <property type="evidence" value="ECO:0007669"/>
    <property type="project" value="UniProtKB-UniRule"/>
</dbReference>
<dbReference type="EMBL" id="CGIH01000038">
    <property type="protein sequence ID" value="CFX92577.1"/>
    <property type="molecule type" value="Genomic_DNA"/>
</dbReference>
<evidence type="ECO:0000256" key="2">
    <source>
        <dbReference type="ARBA" id="ARBA00004735"/>
    </source>
</evidence>
<evidence type="ECO:0000256" key="7">
    <source>
        <dbReference type="ARBA" id="ARBA00048169"/>
    </source>
</evidence>
<evidence type="ECO:0000256" key="5">
    <source>
        <dbReference type="ARBA" id="ARBA00022679"/>
    </source>
</evidence>
<gene>
    <name evidence="8" type="primary">hemC</name>
    <name evidence="11" type="ORF">2219</name>
</gene>
<accession>A0A0E4GCA8</accession>
<dbReference type="InterPro" id="IPR000860">
    <property type="entry name" value="HemC"/>
</dbReference>
<dbReference type="FunFam" id="3.40.190.10:FF:000004">
    <property type="entry name" value="Porphobilinogen deaminase"/>
    <property type="match status" value="1"/>
</dbReference>
<dbReference type="PANTHER" id="PTHR11557:SF0">
    <property type="entry name" value="PORPHOBILINOGEN DEAMINASE"/>
    <property type="match status" value="1"/>
</dbReference>
<proteinExistence type="inferred from homology"/>
<dbReference type="PROSITE" id="PS00533">
    <property type="entry name" value="PORPHOBILINOGEN_DEAM"/>
    <property type="match status" value="1"/>
</dbReference>
<evidence type="ECO:0000259" key="9">
    <source>
        <dbReference type="Pfam" id="PF01379"/>
    </source>
</evidence>
<dbReference type="STRING" id="690567.2219"/>
<dbReference type="NCBIfam" id="TIGR00212">
    <property type="entry name" value="hemC"/>
    <property type="match status" value="1"/>
</dbReference>
<evidence type="ECO:0000313" key="12">
    <source>
        <dbReference type="Proteomes" id="UP000045545"/>
    </source>
</evidence>
<dbReference type="InterPro" id="IPR036803">
    <property type="entry name" value="Porphobilinogen_deaminase_C_sf"/>
</dbReference>
<sequence length="326" mass="35542">MQVLRLGTRGSKLAIWQAEYVARQISARMPELNIEIVIIKTKGDKILDVPLAQIGDKGLFTREIENELLANRIDLAVHSMKDLPSVLGEGLALGAVLKREIPQDVLISPQGYTLQTLPQGAVIGTSSLRRIAQLKALRPDLELVNMRGNVETRIRKMHEEQLDGIILAFAGVKRLGFVDSISQIIPVEQILPAVGQGAVAVEIRRDDVPVRSILESINDTECWLETSAERAFLAELEGGCQVPIACLARVTESKVLIEGLVAALDGSQVYKDSVEIELPLDYEFLTDFSVRQATVRQVKEAGQGLAASLLRAGAGQILEEIKGLGD</sequence>
<name>A0A0E4GCA8_9FIRM</name>
<dbReference type="CDD" id="cd13646">
    <property type="entry name" value="PBP2_EcHMBS_like"/>
    <property type="match status" value="1"/>
</dbReference>
<evidence type="ECO:0000256" key="1">
    <source>
        <dbReference type="ARBA" id="ARBA00002869"/>
    </source>
</evidence>
<dbReference type="RefSeq" id="WP_052729747.1">
    <property type="nucleotide sequence ID" value="NZ_CGIH01000038.1"/>
</dbReference>
<dbReference type="Gene3D" id="3.40.190.10">
    <property type="entry name" value="Periplasmic binding protein-like II"/>
    <property type="match status" value="2"/>
</dbReference>
<dbReference type="FunFam" id="3.40.190.10:FF:000005">
    <property type="entry name" value="Porphobilinogen deaminase"/>
    <property type="match status" value="1"/>
</dbReference>
<dbReference type="PRINTS" id="PR00151">
    <property type="entry name" value="PORPHBDMNASE"/>
</dbReference>
<feature type="domain" description="Porphobilinogen deaminase N-terminal" evidence="9">
    <location>
        <begin position="4"/>
        <end position="209"/>
    </location>
</feature>
<organism evidence="11 12">
    <name type="scientific">Syntrophomonas zehnderi OL-4</name>
    <dbReference type="NCBI Taxonomy" id="690567"/>
    <lineage>
        <taxon>Bacteria</taxon>
        <taxon>Bacillati</taxon>
        <taxon>Bacillota</taxon>
        <taxon>Clostridia</taxon>
        <taxon>Eubacteriales</taxon>
        <taxon>Syntrophomonadaceae</taxon>
        <taxon>Syntrophomonas</taxon>
    </lineage>
</organism>
<dbReference type="OrthoDB" id="9810298at2"/>
<dbReference type="HAMAP" id="MF_00260">
    <property type="entry name" value="Porphobil_deam"/>
    <property type="match status" value="1"/>
</dbReference>
<keyword evidence="6 8" id="KW-0627">Porphyrin biosynthesis</keyword>
<feature type="domain" description="Porphobilinogen deaminase C-terminal" evidence="10">
    <location>
        <begin position="223"/>
        <end position="274"/>
    </location>
</feature>
<comment type="pathway">
    <text evidence="2">Porphyrin-containing compound metabolism; protoporphyrin-IX biosynthesis; coproporphyrinogen-III from 5-aminolevulinate: step 2/4.</text>
</comment>
<comment type="miscellaneous">
    <text evidence="8">The porphobilinogen subunits are added to the dipyrromethane group.</text>
</comment>
<comment type="similarity">
    <text evidence="3 8">Belongs to the HMBS family.</text>
</comment>
<keyword evidence="12" id="KW-1185">Reference proteome</keyword>
<comment type="cofactor">
    <cofactor evidence="8">
        <name>dipyrromethane</name>
        <dbReference type="ChEBI" id="CHEBI:60342"/>
    </cofactor>
    <text evidence="8">Binds 1 dipyrromethane group covalently.</text>
</comment>
<comment type="function">
    <text evidence="1 8">Tetrapolymerization of the monopyrrole PBG into the hydroxymethylbilane pre-uroporphyrinogen in several discrete steps.</text>
</comment>
<dbReference type="SUPFAM" id="SSF54782">
    <property type="entry name" value="Porphobilinogen deaminase (hydroxymethylbilane synthase), C-terminal domain"/>
    <property type="match status" value="1"/>
</dbReference>
<dbReference type="Pfam" id="PF01379">
    <property type="entry name" value="Porphobil_deam"/>
    <property type="match status" value="1"/>
</dbReference>
<comment type="catalytic activity">
    <reaction evidence="7 8">
        <text>4 porphobilinogen + H2O = hydroxymethylbilane + 4 NH4(+)</text>
        <dbReference type="Rhea" id="RHEA:13185"/>
        <dbReference type="ChEBI" id="CHEBI:15377"/>
        <dbReference type="ChEBI" id="CHEBI:28938"/>
        <dbReference type="ChEBI" id="CHEBI:57845"/>
        <dbReference type="ChEBI" id="CHEBI:58126"/>
        <dbReference type="EC" id="2.5.1.61"/>
    </reaction>
</comment>
<dbReference type="Pfam" id="PF03900">
    <property type="entry name" value="Porphobil_deamC"/>
    <property type="match status" value="1"/>
</dbReference>
<dbReference type="Proteomes" id="UP000045545">
    <property type="component" value="Unassembled WGS sequence"/>
</dbReference>
<dbReference type="InterPro" id="IPR022419">
    <property type="entry name" value="Porphobilin_deaminase_cofac_BS"/>
</dbReference>
<protein>
    <recommendedName>
        <fullName evidence="8">Porphobilinogen deaminase</fullName>
        <shortName evidence="8">PBG</shortName>
        <ecNumber evidence="8">2.5.1.61</ecNumber>
    </recommendedName>
    <alternativeName>
        <fullName evidence="8">Hydroxymethylbilane synthase</fullName>
        <shortName evidence="8">HMBS</shortName>
    </alternativeName>
    <alternativeName>
        <fullName evidence="8">Pre-uroporphyrinogen synthase</fullName>
    </alternativeName>
</protein>
<evidence type="ECO:0000256" key="8">
    <source>
        <dbReference type="HAMAP-Rule" id="MF_00260"/>
    </source>
</evidence>
<dbReference type="PANTHER" id="PTHR11557">
    <property type="entry name" value="PORPHOBILINOGEN DEAMINASE"/>
    <property type="match status" value="1"/>
</dbReference>
<dbReference type="GO" id="GO:0006782">
    <property type="term" value="P:protoporphyrinogen IX biosynthetic process"/>
    <property type="evidence" value="ECO:0007669"/>
    <property type="project" value="UniProtKB-UniRule"/>
</dbReference>
<evidence type="ECO:0000256" key="6">
    <source>
        <dbReference type="ARBA" id="ARBA00023244"/>
    </source>
</evidence>
<dbReference type="AlphaFoldDB" id="A0A0E4GCA8"/>
<evidence type="ECO:0000256" key="3">
    <source>
        <dbReference type="ARBA" id="ARBA00005638"/>
    </source>
</evidence>